<reference evidence="3 4" key="1">
    <citation type="journal article" date="2009" name="Stand. Genomic Sci.">
        <title>Complete genome sequence of Slackia heliotrinireducens type strain (RHS 1).</title>
        <authorList>
            <person name="Pukall R."/>
            <person name="Lapidus A."/>
            <person name="Nolan M."/>
            <person name="Copeland A."/>
            <person name="Glavina Del Rio T."/>
            <person name="Lucas S."/>
            <person name="Chen F."/>
            <person name="Tice H."/>
            <person name="Cheng J.F."/>
            <person name="Chertkov O."/>
            <person name="Bruce D."/>
            <person name="Goodwin L."/>
            <person name="Kuske C."/>
            <person name="Brettin T."/>
            <person name="Detter J.C."/>
            <person name="Han C."/>
            <person name="Pitluck S."/>
            <person name="Pati A."/>
            <person name="Mavrommatis K."/>
            <person name="Ivanova N."/>
            <person name="Ovchinnikova G."/>
            <person name="Chen A."/>
            <person name="Palaniappan K."/>
            <person name="Schneider S."/>
            <person name="Rohde M."/>
            <person name="Chain P."/>
            <person name="D'haeseleer P."/>
            <person name="Goker M."/>
            <person name="Bristow J."/>
            <person name="Eisen J.A."/>
            <person name="Markowitz V."/>
            <person name="Kyrpides N.C."/>
            <person name="Klenk H.P."/>
            <person name="Hugenholtz P."/>
        </authorList>
    </citation>
    <scope>NUCLEOTIDE SEQUENCE [LARGE SCALE GENOMIC DNA]</scope>
    <source>
        <strain evidence="4">ATCC 29202 / DSM 20476 / NCTC 11029 / RHS 1</strain>
    </source>
</reference>
<protein>
    <submittedName>
        <fullName evidence="3">Transcriptional regulator</fullName>
    </submittedName>
</protein>
<dbReference type="STRING" id="471855.Shel_23890"/>
<dbReference type="InterPro" id="IPR001647">
    <property type="entry name" value="HTH_TetR"/>
</dbReference>
<dbReference type="AlphaFoldDB" id="C7N1V7"/>
<dbReference type="SUPFAM" id="SSF46689">
    <property type="entry name" value="Homeodomain-like"/>
    <property type="match status" value="1"/>
</dbReference>
<organism evidence="3 4">
    <name type="scientific">Slackia heliotrinireducens (strain ATCC 29202 / DSM 20476 / NCTC 11029 / RHS 1)</name>
    <name type="common">Peptococcus heliotrinreducens</name>
    <dbReference type="NCBI Taxonomy" id="471855"/>
    <lineage>
        <taxon>Bacteria</taxon>
        <taxon>Bacillati</taxon>
        <taxon>Actinomycetota</taxon>
        <taxon>Coriobacteriia</taxon>
        <taxon>Eggerthellales</taxon>
        <taxon>Eggerthellaceae</taxon>
        <taxon>Slackia</taxon>
    </lineage>
</organism>
<dbReference type="eggNOG" id="COG1309">
    <property type="taxonomic scope" value="Bacteria"/>
</dbReference>
<sequence length="197" mass="22108">MPKTTPDIRREAFVQAGIALFTERRYGDVSVRDVLDAVGVRTASPSVFYYYFKDKQSLYRTCIETVASSYVEALEQAFDVDDPLDRQIRAAYKIMADSMARTQGALGAGQPSQPFLLEARERVTQRCASLIEKLLIRENPDMPRHETQTTALFLAGGMGQVMWSWQASHPEGADDRSLDGTMRTLEALTDAFTPHLH</sequence>
<evidence type="ECO:0000259" key="2">
    <source>
        <dbReference type="Pfam" id="PF00440"/>
    </source>
</evidence>
<dbReference type="HOGENOM" id="CLU_1276555_0_0_11"/>
<dbReference type="InterPro" id="IPR050624">
    <property type="entry name" value="HTH-type_Tx_Regulator"/>
</dbReference>
<dbReference type="KEGG" id="shi:Shel_23890"/>
<dbReference type="Gene3D" id="1.10.357.10">
    <property type="entry name" value="Tetracycline Repressor, domain 2"/>
    <property type="match status" value="1"/>
</dbReference>
<dbReference type="InterPro" id="IPR009057">
    <property type="entry name" value="Homeodomain-like_sf"/>
</dbReference>
<dbReference type="EMBL" id="CP001684">
    <property type="protein sequence ID" value="ACV23398.1"/>
    <property type="molecule type" value="Genomic_DNA"/>
</dbReference>
<name>C7N1V7_SLAHD</name>
<keyword evidence="1" id="KW-0238">DNA-binding</keyword>
<evidence type="ECO:0000313" key="4">
    <source>
        <dbReference type="Proteomes" id="UP000002026"/>
    </source>
</evidence>
<accession>C7N1V7</accession>
<evidence type="ECO:0000256" key="1">
    <source>
        <dbReference type="ARBA" id="ARBA00023125"/>
    </source>
</evidence>
<dbReference type="PANTHER" id="PTHR43479">
    <property type="entry name" value="ACREF/ENVCD OPERON REPRESSOR-RELATED"/>
    <property type="match status" value="1"/>
</dbReference>
<gene>
    <name evidence="3" type="ordered locus">Shel_23890</name>
</gene>
<dbReference type="Proteomes" id="UP000002026">
    <property type="component" value="Chromosome"/>
</dbReference>
<dbReference type="PANTHER" id="PTHR43479:SF11">
    <property type="entry name" value="ACREF_ENVCD OPERON REPRESSOR-RELATED"/>
    <property type="match status" value="1"/>
</dbReference>
<dbReference type="RefSeq" id="WP_012799498.1">
    <property type="nucleotide sequence ID" value="NC_013165.1"/>
</dbReference>
<dbReference type="Pfam" id="PF00440">
    <property type="entry name" value="TetR_N"/>
    <property type="match status" value="1"/>
</dbReference>
<evidence type="ECO:0000313" key="3">
    <source>
        <dbReference type="EMBL" id="ACV23398.1"/>
    </source>
</evidence>
<feature type="domain" description="HTH tetR-type" evidence="2">
    <location>
        <begin position="15"/>
        <end position="60"/>
    </location>
</feature>
<keyword evidence="4" id="KW-1185">Reference proteome</keyword>
<proteinExistence type="predicted"/>
<dbReference type="GO" id="GO:0003677">
    <property type="term" value="F:DNA binding"/>
    <property type="evidence" value="ECO:0007669"/>
    <property type="project" value="UniProtKB-KW"/>
</dbReference>